<dbReference type="RefSeq" id="WP_096054475.1">
    <property type="nucleotide sequence ID" value="NZ_CP023344.1"/>
</dbReference>
<evidence type="ECO:0000313" key="1">
    <source>
        <dbReference type="EMBL" id="ATC62840.1"/>
    </source>
</evidence>
<reference evidence="1 2" key="1">
    <citation type="submission" date="2017-09" db="EMBL/GenBank/DDBJ databases">
        <title>Complete genome sequence of Verrucomicrobial strain HZ-65, isolated from freshwater.</title>
        <authorList>
            <person name="Choi A."/>
        </authorList>
    </citation>
    <scope>NUCLEOTIDE SEQUENCE [LARGE SCALE GENOMIC DNA]</scope>
    <source>
        <strain evidence="1 2">HZ-65</strain>
    </source>
</reference>
<dbReference type="AlphaFoldDB" id="A0A290Q6N5"/>
<proteinExistence type="predicted"/>
<evidence type="ECO:0000313" key="2">
    <source>
        <dbReference type="Proteomes" id="UP000217265"/>
    </source>
</evidence>
<dbReference type="Proteomes" id="UP000217265">
    <property type="component" value="Chromosome"/>
</dbReference>
<protein>
    <submittedName>
        <fullName evidence="1">Uncharacterized protein</fullName>
    </submittedName>
</protein>
<dbReference type="KEGG" id="vbh:CMV30_02040"/>
<gene>
    <name evidence="1" type="ORF">CMV30_02040</name>
</gene>
<keyword evidence="2" id="KW-1185">Reference proteome</keyword>
<dbReference type="EMBL" id="CP023344">
    <property type="protein sequence ID" value="ATC62840.1"/>
    <property type="molecule type" value="Genomic_DNA"/>
</dbReference>
<accession>A0A290Q6N5</accession>
<organism evidence="1 2">
    <name type="scientific">Nibricoccus aquaticus</name>
    <dbReference type="NCBI Taxonomy" id="2576891"/>
    <lineage>
        <taxon>Bacteria</taxon>
        <taxon>Pseudomonadati</taxon>
        <taxon>Verrucomicrobiota</taxon>
        <taxon>Opitutia</taxon>
        <taxon>Opitutales</taxon>
        <taxon>Opitutaceae</taxon>
        <taxon>Nibricoccus</taxon>
    </lineage>
</organism>
<name>A0A290Q6N5_9BACT</name>
<sequence length="81" mass="9142">MPSEKELAAEMLEFLNKFDPLEDDASLSPAEAEFLKQTKSEAAAKDARYFRHKGRLCMLWPVEDGSIQMKFADGNPPPKNL</sequence>